<sequence>MPTRSASRLTEGSVAGSLLKLAIPIVLANILQSAYQLIDSFWIGRLGGDAVASVSISTPLIFLLFAIGSGLSVAGSTLVAQYSGAGRQRDVNRVAGQTLIMVVVVSLALSLLGHLLAPTLLDMLGVAPQVREGALSFLRYALSGVVFTFGFSMFQALMRGIGDVRMPLYIVATTVALNSVLDPLFIFGAGPIPAMGIAGAALVTLLTQCLAFTTGVILMWRGYQGIHLQWHHLKPDTLLIRQALRLGIPSSIELSARALAMNVMVVLVTGFGATVTAAYGVGMNVLGFIVIPALGLSMSTAAVVGQNIGAGQLERARHVARLSGIIAFAGLSAVGLAVFLGAPALVGFFVPSDPQVIEHGARFLRTVSLTFGFMGLQMALTGAFRAAGKTTAAMILTLISQWLLQFPLALVLSRDALLGSDGLWWTFPVTNVVIALITLVWFSRGTWLDATLTGSAEETPDTLTPPRPANVRS</sequence>
<dbReference type="InterPro" id="IPR048279">
    <property type="entry name" value="MdtK-like"/>
</dbReference>
<keyword evidence="5 7" id="KW-1133">Transmembrane helix</keyword>
<evidence type="ECO:0000256" key="4">
    <source>
        <dbReference type="ARBA" id="ARBA00022692"/>
    </source>
</evidence>
<evidence type="ECO:0000313" key="8">
    <source>
        <dbReference type="EMBL" id="MCX2525162.1"/>
    </source>
</evidence>
<keyword evidence="4 7" id="KW-0812">Transmembrane</keyword>
<accession>A0AA41ZI41</accession>
<feature type="transmembrane region" description="Helical" evidence="7">
    <location>
        <begin position="195"/>
        <end position="220"/>
    </location>
</feature>
<dbReference type="PIRSF" id="PIRSF006603">
    <property type="entry name" value="DinF"/>
    <property type="match status" value="1"/>
</dbReference>
<feature type="transmembrane region" description="Helical" evidence="7">
    <location>
        <begin position="392"/>
        <end position="411"/>
    </location>
</feature>
<feature type="transmembrane region" description="Helical" evidence="7">
    <location>
        <begin position="21"/>
        <end position="38"/>
    </location>
</feature>
<evidence type="ECO:0000256" key="3">
    <source>
        <dbReference type="ARBA" id="ARBA00022475"/>
    </source>
</evidence>
<dbReference type="GO" id="GO:0042910">
    <property type="term" value="F:xenobiotic transmembrane transporter activity"/>
    <property type="evidence" value="ECO:0007669"/>
    <property type="project" value="InterPro"/>
</dbReference>
<evidence type="ECO:0000256" key="7">
    <source>
        <dbReference type="SAM" id="Phobius"/>
    </source>
</evidence>
<protein>
    <submittedName>
        <fullName evidence="8">MATE family efflux transporter</fullName>
    </submittedName>
</protein>
<feature type="transmembrane region" description="Helical" evidence="7">
    <location>
        <begin position="423"/>
        <end position="442"/>
    </location>
</feature>
<feature type="transmembrane region" description="Helical" evidence="7">
    <location>
        <begin position="58"/>
        <end position="82"/>
    </location>
</feature>
<name>A0AA41ZI41_9GAMM</name>
<dbReference type="AlphaFoldDB" id="A0AA41ZI41"/>
<feature type="transmembrane region" description="Helical" evidence="7">
    <location>
        <begin position="137"/>
        <end position="156"/>
    </location>
</feature>
<evidence type="ECO:0000256" key="1">
    <source>
        <dbReference type="ARBA" id="ARBA00004429"/>
    </source>
</evidence>
<dbReference type="GO" id="GO:0005886">
    <property type="term" value="C:plasma membrane"/>
    <property type="evidence" value="ECO:0007669"/>
    <property type="project" value="UniProtKB-SubCell"/>
</dbReference>
<keyword evidence="6 7" id="KW-0472">Membrane</keyword>
<keyword evidence="9" id="KW-1185">Reference proteome</keyword>
<dbReference type="Proteomes" id="UP001165678">
    <property type="component" value="Unassembled WGS sequence"/>
</dbReference>
<dbReference type="RefSeq" id="WP_265896722.1">
    <property type="nucleotide sequence ID" value="NZ_JAPIVE010000004.1"/>
</dbReference>
<reference evidence="8" key="1">
    <citation type="submission" date="2022-11" db="EMBL/GenBank/DDBJ databases">
        <title>Larsenimonas rhizosphaerae sp. nov., isolated from a tidal mudflat.</title>
        <authorList>
            <person name="Lee S.D."/>
            <person name="Kim I.S."/>
        </authorList>
    </citation>
    <scope>NUCLEOTIDE SEQUENCE</scope>
    <source>
        <strain evidence="8">GH2-1</strain>
    </source>
</reference>
<feature type="transmembrane region" description="Helical" evidence="7">
    <location>
        <begin position="168"/>
        <end position="189"/>
    </location>
</feature>
<comment type="subcellular location">
    <subcellularLocation>
        <location evidence="1">Cell inner membrane</location>
        <topology evidence="1">Multi-pass membrane protein</topology>
    </subcellularLocation>
</comment>
<dbReference type="PANTHER" id="PTHR43549">
    <property type="entry name" value="MULTIDRUG RESISTANCE PROTEIN YPNP-RELATED"/>
    <property type="match status" value="1"/>
</dbReference>
<feature type="transmembrane region" description="Helical" evidence="7">
    <location>
        <begin position="94"/>
        <end position="117"/>
    </location>
</feature>
<keyword evidence="3" id="KW-1003">Cell membrane</keyword>
<comment type="caution">
    <text evidence="8">The sequence shown here is derived from an EMBL/GenBank/DDBJ whole genome shotgun (WGS) entry which is preliminary data.</text>
</comment>
<feature type="transmembrane region" description="Helical" evidence="7">
    <location>
        <begin position="362"/>
        <end position="380"/>
    </location>
</feature>
<dbReference type="EMBL" id="JAPIVE010000004">
    <property type="protein sequence ID" value="MCX2525162.1"/>
    <property type="molecule type" value="Genomic_DNA"/>
</dbReference>
<dbReference type="PANTHER" id="PTHR43549:SF2">
    <property type="entry name" value="MULTIDRUG RESISTANCE PROTEIN NORM-RELATED"/>
    <property type="match status" value="1"/>
</dbReference>
<feature type="transmembrane region" description="Helical" evidence="7">
    <location>
        <begin position="325"/>
        <end position="350"/>
    </location>
</feature>
<gene>
    <name evidence="8" type="ORF">OQ287_13000</name>
</gene>
<dbReference type="CDD" id="cd13142">
    <property type="entry name" value="MATE_like_12"/>
    <property type="match status" value="1"/>
</dbReference>
<proteinExistence type="predicted"/>
<feature type="transmembrane region" description="Helical" evidence="7">
    <location>
        <begin position="285"/>
        <end position="304"/>
    </location>
</feature>
<dbReference type="NCBIfam" id="TIGR00797">
    <property type="entry name" value="matE"/>
    <property type="match status" value="1"/>
</dbReference>
<evidence type="ECO:0000256" key="6">
    <source>
        <dbReference type="ARBA" id="ARBA00023136"/>
    </source>
</evidence>
<dbReference type="Pfam" id="PF01554">
    <property type="entry name" value="MatE"/>
    <property type="match status" value="2"/>
</dbReference>
<organism evidence="8 9">
    <name type="scientific">Larsenimonas rhizosphaerae</name>
    <dbReference type="NCBI Taxonomy" id="2944682"/>
    <lineage>
        <taxon>Bacteria</taxon>
        <taxon>Pseudomonadati</taxon>
        <taxon>Pseudomonadota</taxon>
        <taxon>Gammaproteobacteria</taxon>
        <taxon>Oceanospirillales</taxon>
        <taxon>Halomonadaceae</taxon>
        <taxon>Larsenimonas</taxon>
    </lineage>
</organism>
<feature type="transmembrane region" description="Helical" evidence="7">
    <location>
        <begin position="259"/>
        <end position="279"/>
    </location>
</feature>
<dbReference type="GO" id="GO:0015297">
    <property type="term" value="F:antiporter activity"/>
    <property type="evidence" value="ECO:0007669"/>
    <property type="project" value="InterPro"/>
</dbReference>
<keyword evidence="2" id="KW-0813">Transport</keyword>
<evidence type="ECO:0000256" key="5">
    <source>
        <dbReference type="ARBA" id="ARBA00022989"/>
    </source>
</evidence>
<dbReference type="InterPro" id="IPR002528">
    <property type="entry name" value="MATE_fam"/>
</dbReference>
<evidence type="ECO:0000256" key="2">
    <source>
        <dbReference type="ARBA" id="ARBA00022448"/>
    </source>
</evidence>
<evidence type="ECO:0000313" key="9">
    <source>
        <dbReference type="Proteomes" id="UP001165678"/>
    </source>
</evidence>
<dbReference type="InterPro" id="IPR052031">
    <property type="entry name" value="Membrane_Transporter-Flippase"/>
</dbReference>